<dbReference type="InParanoid" id="A0A0C3CGC6"/>
<keyword evidence="4" id="KW-1185">Reference proteome</keyword>
<feature type="transmembrane region" description="Helical" evidence="2">
    <location>
        <begin position="103"/>
        <end position="123"/>
    </location>
</feature>
<feature type="region of interest" description="Disordered" evidence="1">
    <location>
        <begin position="1"/>
        <end position="39"/>
    </location>
</feature>
<accession>A0A0C3CGC6</accession>
<dbReference type="HOGENOM" id="CLU_034210_0_0_1"/>
<keyword evidence="2" id="KW-0812">Transmembrane</keyword>
<sequence>MPRPKPLLNLASGRAHSSDYRSLTPRTPHSRSGRAEEAAGDIALEQFDEEDHGILYQQQSEPLLVSSASLSFPPSGYRSRGDDDGLDNTRAKRSYLLIMAKRTPLVLGIVLACILFVMIILSFKRPDILLRIIGEANITAGDVEGSISPHPNTSNPNLISYENYTNFPLLPIEYLAECNKLMHGFMHNEAYWQYKPQDVPHRAQIDEHGLPEGYRNAICNSTITYMLDGHGLMAELGLLSQVAALARERNRTFLVDDSYWSRGKWTDHFQDVRSRQPGPEPGCRAPPPEELVACPRTARHWVVNSQTAKYHLGHSFLNTYEDPYAHSLNRWKPIFNAALESFTETIRPNAQNAALIRSTREEVHNFIANQPPSSHQYIGVHLRRGDMHPLSWKYHAGYVPIPEYVKAVQDTSLRLLTQTGSVTAVYIASDSPAAEAELVDALPSNMLLFSLSRSQNPELRALASPNDYVQKEFDKLPLEERVNLTRGMVVDFAMLSGMWAWNDDIIPRAIVCTISSSICKLSAVGLGWDRAFGVVDEMGEMDHKAKGWVEIDNAGRIVPSWEAFDLFN</sequence>
<dbReference type="OrthoDB" id="2392789at2759"/>
<dbReference type="Gene3D" id="3.40.50.11350">
    <property type="match status" value="1"/>
</dbReference>
<evidence type="ECO:0000313" key="3">
    <source>
        <dbReference type="EMBL" id="KIM88802.1"/>
    </source>
</evidence>
<keyword evidence="2" id="KW-0472">Membrane</keyword>
<dbReference type="PANTHER" id="PTHR13132">
    <property type="entry name" value="ALPHA- 1,6 -FUCOSYLTRANSFERASE"/>
    <property type="match status" value="1"/>
</dbReference>
<reference evidence="3 4" key="1">
    <citation type="submission" date="2014-04" db="EMBL/GenBank/DDBJ databases">
        <authorList>
            <consortium name="DOE Joint Genome Institute"/>
            <person name="Kuo A."/>
            <person name="Tarkka M."/>
            <person name="Buscot F."/>
            <person name="Kohler A."/>
            <person name="Nagy L.G."/>
            <person name="Floudas D."/>
            <person name="Copeland A."/>
            <person name="Barry K.W."/>
            <person name="Cichocki N."/>
            <person name="Veneault-Fourrey C."/>
            <person name="LaButti K."/>
            <person name="Lindquist E.A."/>
            <person name="Lipzen A."/>
            <person name="Lundell T."/>
            <person name="Morin E."/>
            <person name="Murat C."/>
            <person name="Sun H."/>
            <person name="Tunlid A."/>
            <person name="Henrissat B."/>
            <person name="Grigoriev I.V."/>
            <person name="Hibbett D.S."/>
            <person name="Martin F."/>
            <person name="Nordberg H.P."/>
            <person name="Cantor M.N."/>
            <person name="Hua S.X."/>
        </authorList>
    </citation>
    <scope>NUCLEOTIDE SEQUENCE [LARGE SCALE GENOMIC DNA]</scope>
    <source>
        <strain evidence="3 4">F 1598</strain>
    </source>
</reference>
<proteinExistence type="predicted"/>
<dbReference type="Proteomes" id="UP000054166">
    <property type="component" value="Unassembled WGS sequence"/>
</dbReference>
<gene>
    <name evidence="3" type="ORF">PILCRDRAFT_813782</name>
</gene>
<dbReference type="EMBL" id="KN832976">
    <property type="protein sequence ID" value="KIM88802.1"/>
    <property type="molecule type" value="Genomic_DNA"/>
</dbReference>
<protein>
    <submittedName>
        <fullName evidence="3">Uncharacterized protein</fullName>
    </submittedName>
</protein>
<dbReference type="AlphaFoldDB" id="A0A0C3CGC6"/>
<dbReference type="GO" id="GO:0006487">
    <property type="term" value="P:protein N-linked glycosylation"/>
    <property type="evidence" value="ECO:0007669"/>
    <property type="project" value="TreeGrafter"/>
</dbReference>
<evidence type="ECO:0000313" key="4">
    <source>
        <dbReference type="Proteomes" id="UP000054166"/>
    </source>
</evidence>
<evidence type="ECO:0000256" key="1">
    <source>
        <dbReference type="SAM" id="MobiDB-lite"/>
    </source>
</evidence>
<dbReference type="GO" id="GO:0046921">
    <property type="term" value="F:alpha-(1-&gt;6)-fucosyltransferase activity"/>
    <property type="evidence" value="ECO:0007669"/>
    <property type="project" value="TreeGrafter"/>
</dbReference>
<keyword evidence="2" id="KW-1133">Transmembrane helix</keyword>
<dbReference type="PANTHER" id="PTHR13132:SF29">
    <property type="entry name" value="ALPHA-(1,6)-FUCOSYLTRANSFERASE"/>
    <property type="match status" value="1"/>
</dbReference>
<name>A0A0C3CGC6_PILCF</name>
<evidence type="ECO:0000256" key="2">
    <source>
        <dbReference type="SAM" id="Phobius"/>
    </source>
</evidence>
<reference evidence="4" key="2">
    <citation type="submission" date="2015-01" db="EMBL/GenBank/DDBJ databases">
        <title>Evolutionary Origins and Diversification of the Mycorrhizal Mutualists.</title>
        <authorList>
            <consortium name="DOE Joint Genome Institute"/>
            <consortium name="Mycorrhizal Genomics Consortium"/>
            <person name="Kohler A."/>
            <person name="Kuo A."/>
            <person name="Nagy L.G."/>
            <person name="Floudas D."/>
            <person name="Copeland A."/>
            <person name="Barry K.W."/>
            <person name="Cichocki N."/>
            <person name="Veneault-Fourrey C."/>
            <person name="LaButti K."/>
            <person name="Lindquist E.A."/>
            <person name="Lipzen A."/>
            <person name="Lundell T."/>
            <person name="Morin E."/>
            <person name="Murat C."/>
            <person name="Riley R."/>
            <person name="Ohm R."/>
            <person name="Sun H."/>
            <person name="Tunlid A."/>
            <person name="Henrissat B."/>
            <person name="Grigoriev I.V."/>
            <person name="Hibbett D.S."/>
            <person name="Martin F."/>
        </authorList>
    </citation>
    <scope>NUCLEOTIDE SEQUENCE [LARGE SCALE GENOMIC DNA]</scope>
    <source>
        <strain evidence="4">F 1598</strain>
    </source>
</reference>
<organism evidence="3 4">
    <name type="scientific">Piloderma croceum (strain F 1598)</name>
    <dbReference type="NCBI Taxonomy" id="765440"/>
    <lineage>
        <taxon>Eukaryota</taxon>
        <taxon>Fungi</taxon>
        <taxon>Dikarya</taxon>
        <taxon>Basidiomycota</taxon>
        <taxon>Agaricomycotina</taxon>
        <taxon>Agaricomycetes</taxon>
        <taxon>Agaricomycetidae</taxon>
        <taxon>Atheliales</taxon>
        <taxon>Atheliaceae</taxon>
        <taxon>Piloderma</taxon>
    </lineage>
</organism>